<protein>
    <submittedName>
        <fullName evidence="2">Uncharacterized protein</fullName>
    </submittedName>
</protein>
<dbReference type="Proteomes" id="UP000887540">
    <property type="component" value="Unplaced"/>
</dbReference>
<name>A0A914C3G3_9BILA</name>
<reference evidence="2" key="1">
    <citation type="submission" date="2022-11" db="UniProtKB">
        <authorList>
            <consortium name="WormBaseParasite"/>
        </authorList>
    </citation>
    <scope>IDENTIFICATION</scope>
</reference>
<keyword evidence="1" id="KW-1185">Reference proteome</keyword>
<evidence type="ECO:0000313" key="1">
    <source>
        <dbReference type="Proteomes" id="UP000887540"/>
    </source>
</evidence>
<sequence length="156" mass="17886">MEKLYKTTIEPMISYSLESWYPSQITLQNKIERVKKFAAKLVTNNFTTAYKTLLEKLNWKPLSQLAMEKRLQLAHHHVHGARSIPDGAFALRTFRTSSRLGHQWQLQVPLAQNTSIAESPVNTIRKLWNELPGDLAAIKNFPEFKRNLAAALSTKL</sequence>
<dbReference type="WBParaSite" id="ACRNAN_Path_21.g61.t1">
    <property type="protein sequence ID" value="ACRNAN_Path_21.g61.t1"/>
    <property type="gene ID" value="ACRNAN_Path_21.g61"/>
</dbReference>
<evidence type="ECO:0000313" key="2">
    <source>
        <dbReference type="WBParaSite" id="ACRNAN_Path_21.g61.t1"/>
    </source>
</evidence>
<organism evidence="1 2">
    <name type="scientific">Acrobeloides nanus</name>
    <dbReference type="NCBI Taxonomy" id="290746"/>
    <lineage>
        <taxon>Eukaryota</taxon>
        <taxon>Metazoa</taxon>
        <taxon>Ecdysozoa</taxon>
        <taxon>Nematoda</taxon>
        <taxon>Chromadorea</taxon>
        <taxon>Rhabditida</taxon>
        <taxon>Tylenchina</taxon>
        <taxon>Cephalobomorpha</taxon>
        <taxon>Cephaloboidea</taxon>
        <taxon>Cephalobidae</taxon>
        <taxon>Acrobeloides</taxon>
    </lineage>
</organism>
<accession>A0A914C3G3</accession>
<dbReference type="AlphaFoldDB" id="A0A914C3G3"/>
<proteinExistence type="predicted"/>